<gene>
    <name evidence="2" type="ORF">AQUCO_01500376v1</name>
</gene>
<dbReference type="OrthoDB" id="1863935at2759"/>
<accession>A0A2G5DTH2</accession>
<dbReference type="InParanoid" id="A0A2G5DTH2"/>
<dbReference type="EMBL" id="KZ305032">
    <property type="protein sequence ID" value="PIA46785.1"/>
    <property type="molecule type" value="Genomic_DNA"/>
</dbReference>
<dbReference type="Pfam" id="PF03478">
    <property type="entry name" value="Beta-prop_KIB1-4"/>
    <property type="match status" value="1"/>
</dbReference>
<reference evidence="2 3" key="1">
    <citation type="submission" date="2017-09" db="EMBL/GenBank/DDBJ databases">
        <title>WGS assembly of Aquilegia coerulea Goldsmith.</title>
        <authorList>
            <person name="Hodges S."/>
            <person name="Kramer E."/>
            <person name="Nordborg M."/>
            <person name="Tomkins J."/>
            <person name="Borevitz J."/>
            <person name="Derieg N."/>
            <person name="Yan J."/>
            <person name="Mihaltcheva S."/>
            <person name="Hayes R.D."/>
            <person name="Rokhsar D."/>
        </authorList>
    </citation>
    <scope>NUCLEOTIDE SEQUENCE [LARGE SCALE GENOMIC DNA]</scope>
    <source>
        <strain evidence="3">cv. Goldsmith</strain>
    </source>
</reference>
<dbReference type="AlphaFoldDB" id="A0A2G5DTH2"/>
<dbReference type="FunCoup" id="A0A2G5DTH2">
    <property type="interactions" value="991"/>
</dbReference>
<dbReference type="InterPro" id="IPR005174">
    <property type="entry name" value="KIB1-4_b-propeller"/>
</dbReference>
<proteinExistence type="predicted"/>
<dbReference type="PANTHER" id="PTHR33127">
    <property type="entry name" value="TRANSMEMBRANE PROTEIN"/>
    <property type="match status" value="1"/>
</dbReference>
<dbReference type="STRING" id="218851.A0A2G5DTH2"/>
<sequence>MKTKAYKQASLLRPPAPGPAPWLVFPSGEDRENHTLFNVSDPEKKNYNFLEFKGKKCLASMNGWLVMINLELQTQYRKNARFVCKTWAASVPPHRWPINQIASTTECPWLMFSNRKKIQCSFLDPISSFIHSVHMPELLGAKMCFSKAGWLLMSRGNRSIFFFNPFNNVIIELPDLPLSFRFSGLSFSSLPTSPDCIVGAFTNNYYEVDICYLRIEEKAWARRCFNNNVILNLSVNNPVFCDGAFYYLSHERHLGVLDLKDGKCDWTNLSIPEPFSSIDRNYLVECNGEMLLVSVGKLGKWVDVYKLDPSNMNWTVLNSLEDRALFVSVTTSISLMSIDVKMKNKIYFPISYKDKNNYLFYSLETRRWHSSFGDYCKEDIYDTSEQLHCTWIQPVLNWEDDFMDS</sequence>
<name>A0A2G5DTH2_AQUCA</name>
<dbReference type="InterPro" id="IPR011043">
    <property type="entry name" value="Gal_Oxase/kelch_b-propeller"/>
</dbReference>
<evidence type="ECO:0000259" key="1">
    <source>
        <dbReference type="Pfam" id="PF03478"/>
    </source>
</evidence>
<dbReference type="PANTHER" id="PTHR33127:SF5">
    <property type="entry name" value="TRANSMEMBRANE PROTEIN"/>
    <property type="match status" value="1"/>
</dbReference>
<keyword evidence="3" id="KW-1185">Reference proteome</keyword>
<protein>
    <recommendedName>
        <fullName evidence="1">KIB1-4 beta-propeller domain-containing protein</fullName>
    </recommendedName>
</protein>
<dbReference type="SUPFAM" id="SSF50965">
    <property type="entry name" value="Galactose oxidase, central domain"/>
    <property type="match status" value="1"/>
</dbReference>
<evidence type="ECO:0000313" key="2">
    <source>
        <dbReference type="EMBL" id="PIA46785.1"/>
    </source>
</evidence>
<feature type="domain" description="KIB1-4 beta-propeller" evidence="1">
    <location>
        <begin position="128"/>
        <end position="361"/>
    </location>
</feature>
<evidence type="ECO:0000313" key="3">
    <source>
        <dbReference type="Proteomes" id="UP000230069"/>
    </source>
</evidence>
<organism evidence="2 3">
    <name type="scientific">Aquilegia coerulea</name>
    <name type="common">Rocky mountain columbine</name>
    <dbReference type="NCBI Taxonomy" id="218851"/>
    <lineage>
        <taxon>Eukaryota</taxon>
        <taxon>Viridiplantae</taxon>
        <taxon>Streptophyta</taxon>
        <taxon>Embryophyta</taxon>
        <taxon>Tracheophyta</taxon>
        <taxon>Spermatophyta</taxon>
        <taxon>Magnoliopsida</taxon>
        <taxon>Ranunculales</taxon>
        <taxon>Ranunculaceae</taxon>
        <taxon>Thalictroideae</taxon>
        <taxon>Aquilegia</taxon>
    </lineage>
</organism>
<dbReference type="Proteomes" id="UP000230069">
    <property type="component" value="Unassembled WGS sequence"/>
</dbReference>